<dbReference type="SUPFAM" id="SSF52540">
    <property type="entry name" value="P-loop containing nucleoside triphosphate hydrolases"/>
    <property type="match status" value="2"/>
</dbReference>
<dbReference type="eggNOG" id="KOG1384">
    <property type="taxonomic scope" value="Eukaryota"/>
</dbReference>
<reference evidence="10" key="1">
    <citation type="submission" date="2011-05" db="EMBL/GenBank/DDBJ databases">
        <authorList>
            <person name="Richards S.R."/>
            <person name="Qu J."/>
            <person name="Jiang H."/>
            <person name="Jhangiani S.N."/>
            <person name="Agravi P."/>
            <person name="Goodspeed R."/>
            <person name="Gross S."/>
            <person name="Mandapat C."/>
            <person name="Jackson L."/>
            <person name="Mathew T."/>
            <person name="Pu L."/>
            <person name="Thornton R."/>
            <person name="Saada N."/>
            <person name="Wilczek-Boney K.B."/>
            <person name="Lee S."/>
            <person name="Kovar C."/>
            <person name="Wu Y."/>
            <person name="Scherer S.E."/>
            <person name="Worley K.C."/>
            <person name="Muzny D.M."/>
            <person name="Gibbs R."/>
        </authorList>
    </citation>
    <scope>NUCLEOTIDE SEQUENCE</scope>
    <source>
        <strain evidence="10">Brora</strain>
    </source>
</reference>
<dbReference type="SUPFAM" id="SSF57667">
    <property type="entry name" value="beta-beta-alpha zinc fingers"/>
    <property type="match status" value="1"/>
</dbReference>
<protein>
    <recommendedName>
        <fullName evidence="8">Zinc finger double-stranded RNA binding domain-containing protein</fullName>
    </recommendedName>
</protein>
<keyword evidence="5" id="KW-0863">Zinc-finger</keyword>
<dbReference type="AlphaFoldDB" id="T1IMA4"/>
<dbReference type="InterPro" id="IPR039657">
    <property type="entry name" value="Dimethylallyltransferase"/>
</dbReference>
<dbReference type="HAMAP" id="MF_00185">
    <property type="entry name" value="IPP_trans"/>
    <property type="match status" value="1"/>
</dbReference>
<dbReference type="GO" id="GO:0008270">
    <property type="term" value="F:zinc ion binding"/>
    <property type="evidence" value="ECO:0007669"/>
    <property type="project" value="UniProtKB-KW"/>
</dbReference>
<dbReference type="OMA" id="WGLHLKS"/>
<dbReference type="Pfam" id="PF01715">
    <property type="entry name" value="IPPT"/>
    <property type="match status" value="1"/>
</dbReference>
<evidence type="ECO:0000256" key="4">
    <source>
        <dbReference type="ARBA" id="ARBA00022741"/>
    </source>
</evidence>
<dbReference type="Gene3D" id="1.10.20.140">
    <property type="match status" value="1"/>
</dbReference>
<dbReference type="PANTHER" id="PTHR11088:SF89">
    <property type="entry name" value="TRNA DIMETHYLALLYLTRANSFERASE"/>
    <property type="match status" value="1"/>
</dbReference>
<reference evidence="9" key="2">
    <citation type="submission" date="2015-02" db="UniProtKB">
        <authorList>
            <consortium name="EnsemblMetazoa"/>
        </authorList>
    </citation>
    <scope>IDENTIFICATION</scope>
</reference>
<evidence type="ECO:0000256" key="7">
    <source>
        <dbReference type="ARBA" id="ARBA00022840"/>
    </source>
</evidence>
<dbReference type="HOGENOM" id="CLU_032616_2_1_1"/>
<evidence type="ECO:0000256" key="2">
    <source>
        <dbReference type="ARBA" id="ARBA00022679"/>
    </source>
</evidence>
<dbReference type="InterPro" id="IPR027417">
    <property type="entry name" value="P-loop_NTPase"/>
</dbReference>
<sequence length="482" mass="55753">MLISSVFMTRPKWLIMSTNLGRTCLSKLLNRHLFKRYYSGKMKPQIVCVLGSTGTGKSKLGIEIAQAIDGEIISADAMQVYNALDIATNKVTFEEQNAVPHHMLGVAEPSQQFTVVDFRNKVLPIVEDLLSRNKSVVIVGGTYYYVESILWKTLVSEMVENSILNIDEADSPLLFDKDPMLKKRIQIDDYMSENVDVDVDVEFNSVYQSDIELISNRSLHENLMRVDPEIAKRFHFNERRKVIRALQVYEKTGNKLSDLMKLQHSKEGACSISGPLRFENVKILWLQCDTDVLDKRLDGRVDDMIQKGLIDELMDFHQRYKQLLPYTSGVYQSIGLKEFHEFLQLDQIDIPEARNLLEIGIENLRVVTRQYSRKQIRFIQNRFLRQSQRQVPPIYALDTTDVSLWDEKVLLPALKIVNADSDAIQPLDRLKDLHQIMDTFHCPECDVTVIGDHAWQKHTTSRRHKKHLIGLKKHEKILQFKK</sequence>
<keyword evidence="4" id="KW-0547">Nucleotide-binding</keyword>
<evidence type="ECO:0000256" key="6">
    <source>
        <dbReference type="ARBA" id="ARBA00022833"/>
    </source>
</evidence>
<keyword evidence="2" id="KW-0808">Transferase</keyword>
<evidence type="ECO:0000259" key="8">
    <source>
        <dbReference type="Pfam" id="PF12171"/>
    </source>
</evidence>
<dbReference type="Proteomes" id="UP000014500">
    <property type="component" value="Unassembled WGS sequence"/>
</dbReference>
<dbReference type="GO" id="GO:0005524">
    <property type="term" value="F:ATP binding"/>
    <property type="evidence" value="ECO:0007669"/>
    <property type="project" value="UniProtKB-KW"/>
</dbReference>
<keyword evidence="10" id="KW-1185">Reference proteome</keyword>
<evidence type="ECO:0000256" key="5">
    <source>
        <dbReference type="ARBA" id="ARBA00022771"/>
    </source>
</evidence>
<organism evidence="9 10">
    <name type="scientific">Strigamia maritima</name>
    <name type="common">European centipede</name>
    <name type="synonym">Geophilus maritimus</name>
    <dbReference type="NCBI Taxonomy" id="126957"/>
    <lineage>
        <taxon>Eukaryota</taxon>
        <taxon>Metazoa</taxon>
        <taxon>Ecdysozoa</taxon>
        <taxon>Arthropoda</taxon>
        <taxon>Myriapoda</taxon>
        <taxon>Chilopoda</taxon>
        <taxon>Pleurostigmophora</taxon>
        <taxon>Geophilomorpha</taxon>
        <taxon>Linotaeniidae</taxon>
        <taxon>Strigamia</taxon>
    </lineage>
</organism>
<dbReference type="InterPro" id="IPR018022">
    <property type="entry name" value="IPT"/>
</dbReference>
<evidence type="ECO:0000313" key="9">
    <source>
        <dbReference type="EnsemblMetazoa" id="SMAR002101-PA"/>
    </source>
</evidence>
<dbReference type="EnsemblMetazoa" id="SMAR002101-RA">
    <property type="protein sequence ID" value="SMAR002101-PA"/>
    <property type="gene ID" value="SMAR002101"/>
</dbReference>
<dbReference type="GO" id="GO:0005739">
    <property type="term" value="C:mitochondrion"/>
    <property type="evidence" value="ECO:0007669"/>
    <property type="project" value="TreeGrafter"/>
</dbReference>
<dbReference type="Gene3D" id="3.30.160.60">
    <property type="entry name" value="Classic Zinc Finger"/>
    <property type="match status" value="1"/>
</dbReference>
<dbReference type="Pfam" id="PF12171">
    <property type="entry name" value="zf-C2H2_jaz"/>
    <property type="match status" value="1"/>
</dbReference>
<keyword evidence="3" id="KW-0479">Metal-binding</keyword>
<dbReference type="PhylomeDB" id="T1IMA4"/>
<dbReference type="EMBL" id="AFFK01016938">
    <property type="status" value="NOT_ANNOTATED_CDS"/>
    <property type="molecule type" value="Genomic_DNA"/>
</dbReference>
<accession>T1IMA4</accession>
<evidence type="ECO:0000256" key="3">
    <source>
        <dbReference type="ARBA" id="ARBA00022723"/>
    </source>
</evidence>
<dbReference type="InterPro" id="IPR036236">
    <property type="entry name" value="Znf_C2H2_sf"/>
</dbReference>
<evidence type="ECO:0000313" key="10">
    <source>
        <dbReference type="Proteomes" id="UP000014500"/>
    </source>
</evidence>
<keyword evidence="7" id="KW-0067">ATP-binding</keyword>
<proteinExistence type="inferred from homology"/>
<dbReference type="PANTHER" id="PTHR11088">
    <property type="entry name" value="TRNA DIMETHYLALLYLTRANSFERASE"/>
    <property type="match status" value="1"/>
</dbReference>
<dbReference type="Gene3D" id="3.40.50.300">
    <property type="entry name" value="P-loop containing nucleotide triphosphate hydrolases"/>
    <property type="match status" value="1"/>
</dbReference>
<keyword evidence="6" id="KW-0862">Zinc</keyword>
<comment type="similarity">
    <text evidence="1">Belongs to the IPP transferase family.</text>
</comment>
<evidence type="ECO:0000256" key="1">
    <source>
        <dbReference type="ARBA" id="ARBA00005842"/>
    </source>
</evidence>
<name>T1IMA4_STRMM</name>
<dbReference type="GO" id="GO:0006400">
    <property type="term" value="P:tRNA modification"/>
    <property type="evidence" value="ECO:0007669"/>
    <property type="project" value="TreeGrafter"/>
</dbReference>
<dbReference type="GO" id="GO:0052381">
    <property type="term" value="F:tRNA dimethylallyltransferase activity"/>
    <property type="evidence" value="ECO:0007669"/>
    <property type="project" value="InterPro"/>
</dbReference>
<feature type="domain" description="Zinc finger double-stranded RNA binding" evidence="8">
    <location>
        <begin position="441"/>
        <end position="465"/>
    </location>
</feature>
<dbReference type="STRING" id="126957.T1IMA4"/>
<dbReference type="InterPro" id="IPR022755">
    <property type="entry name" value="Znf_C2H2_jaz"/>
</dbReference>